<dbReference type="Pfam" id="PF00176">
    <property type="entry name" value="SNF2-rel_dom"/>
    <property type="match status" value="1"/>
</dbReference>
<organism evidence="2 3">
    <name type="scientific">Legionella pneumophila</name>
    <dbReference type="NCBI Taxonomy" id="446"/>
    <lineage>
        <taxon>Bacteria</taxon>
        <taxon>Pseudomonadati</taxon>
        <taxon>Pseudomonadota</taxon>
        <taxon>Gammaproteobacteria</taxon>
        <taxon>Legionellales</taxon>
        <taxon>Legionellaceae</taxon>
        <taxon>Legionella</taxon>
    </lineage>
</organism>
<dbReference type="InterPro" id="IPR057342">
    <property type="entry name" value="DEXDc_RapA"/>
</dbReference>
<dbReference type="InterPro" id="IPR023949">
    <property type="entry name" value="Helicase_RapA"/>
</dbReference>
<dbReference type="HAMAP" id="MF_01821">
    <property type="entry name" value="Helicase_RapA"/>
    <property type="match status" value="1"/>
</dbReference>
<dbReference type="CDD" id="cd18011">
    <property type="entry name" value="DEXDc_RapA"/>
    <property type="match status" value="1"/>
</dbReference>
<dbReference type="InterPro" id="IPR038718">
    <property type="entry name" value="SNF2-like_sf"/>
</dbReference>
<dbReference type="PANTHER" id="PTHR45766">
    <property type="entry name" value="DNA ANNEALING HELICASE AND ENDONUCLEASE ZRANB3 FAMILY MEMBER"/>
    <property type="match status" value="1"/>
</dbReference>
<keyword evidence="1" id="KW-0804">Transcription</keyword>
<dbReference type="GO" id="GO:0003677">
    <property type="term" value="F:DNA binding"/>
    <property type="evidence" value="ECO:0007669"/>
    <property type="project" value="UniProtKB-KW"/>
</dbReference>
<dbReference type="InterPro" id="IPR001650">
    <property type="entry name" value="Helicase_C-like"/>
</dbReference>
<feature type="binding site" evidence="1">
    <location>
        <begin position="175"/>
        <end position="182"/>
    </location>
    <ligand>
        <name>ATP</name>
        <dbReference type="ChEBI" id="CHEBI:30616"/>
    </ligand>
</feature>
<dbReference type="Pfam" id="PF00271">
    <property type="entry name" value="Helicase_C"/>
    <property type="match status" value="1"/>
</dbReference>
<dbReference type="EC" id="3.6.4.-" evidence="1"/>
<dbReference type="GO" id="GO:0006355">
    <property type="term" value="P:regulation of DNA-templated transcription"/>
    <property type="evidence" value="ECO:0007669"/>
    <property type="project" value="UniProtKB-UniRule"/>
</dbReference>
<dbReference type="Gene3D" id="6.10.140.2230">
    <property type="match status" value="1"/>
</dbReference>
<accession>A0A2S6EX47</accession>
<dbReference type="PROSITE" id="PS51194">
    <property type="entry name" value="HELICASE_CTER"/>
    <property type="match status" value="1"/>
</dbReference>
<keyword evidence="1" id="KW-0547">Nucleotide-binding</keyword>
<keyword evidence="1" id="KW-0238">DNA-binding</keyword>
<reference evidence="2 3" key="1">
    <citation type="submission" date="2018-02" db="EMBL/GenBank/DDBJ databases">
        <title>Draft genome sequences of four Legionella pneumophila clinical strains isolated in Ontario.</title>
        <authorList>
            <person name="Fortuna A."/>
            <person name="Ramnarine R."/>
            <person name="Li A."/>
            <person name="Frantz C."/>
            <person name="Mallo G."/>
        </authorList>
    </citation>
    <scope>NUCLEOTIDE SEQUENCE [LARGE SCALE GENOMIC DNA]</scope>
    <source>
        <strain evidence="2 3">LG61</strain>
    </source>
</reference>
<proteinExistence type="inferred from homology"/>
<comment type="caution">
    <text evidence="2">The sequence shown here is derived from an EMBL/GenBank/DDBJ whole genome shotgun (WGS) entry which is preliminary data.</text>
</comment>
<keyword evidence="1" id="KW-0067">ATP-binding</keyword>
<dbReference type="Proteomes" id="UP000239239">
    <property type="component" value="Unassembled WGS sequence"/>
</dbReference>
<dbReference type="EMBL" id="PQWY01000016">
    <property type="protein sequence ID" value="PPK29730.1"/>
    <property type="molecule type" value="Genomic_DNA"/>
</dbReference>
<dbReference type="SUPFAM" id="SSF52540">
    <property type="entry name" value="P-loop containing nucleoside triphosphate hydrolases"/>
    <property type="match status" value="2"/>
</dbReference>
<keyword evidence="1" id="KW-0010">Activator</keyword>
<keyword evidence="1" id="KW-0378">Hydrolase</keyword>
<comment type="similarity">
    <text evidence="1">Belongs to the SNF2/RAD54 helicase family. RapA subfamily.</text>
</comment>
<evidence type="ECO:0000313" key="3">
    <source>
        <dbReference type="Proteomes" id="UP000239239"/>
    </source>
</evidence>
<dbReference type="GO" id="GO:0004386">
    <property type="term" value="F:helicase activity"/>
    <property type="evidence" value="ECO:0007669"/>
    <property type="project" value="UniProtKB-UniRule"/>
</dbReference>
<comment type="subunit">
    <text evidence="1">Interacts with the RNAP. Has a higher affinity for the core RNAP than for the holoenzyme. Its ATPase activity is stimulated by binding to RNAP.</text>
</comment>
<gene>
    <name evidence="1" type="primary">rapA</name>
    <name evidence="2" type="ORF">C3928_11700</name>
</gene>
<dbReference type="Gene3D" id="3.30.360.80">
    <property type="match status" value="1"/>
</dbReference>
<dbReference type="Gene3D" id="2.30.30.140">
    <property type="match status" value="1"/>
</dbReference>
<dbReference type="Gene3D" id="3.40.50.10810">
    <property type="entry name" value="Tandem AAA-ATPase domain"/>
    <property type="match status" value="1"/>
</dbReference>
<dbReference type="PANTHER" id="PTHR45766:SF6">
    <property type="entry name" value="SWI_SNF-RELATED MATRIX-ASSOCIATED ACTIN-DEPENDENT REGULATOR OF CHROMATIN SUBFAMILY A-LIKE PROTEIN 1"/>
    <property type="match status" value="1"/>
</dbReference>
<dbReference type="InterPro" id="IPR027417">
    <property type="entry name" value="P-loop_NTPase"/>
</dbReference>
<dbReference type="CDD" id="cd18793">
    <property type="entry name" value="SF2_C_SNF"/>
    <property type="match status" value="1"/>
</dbReference>
<dbReference type="InterPro" id="IPR022737">
    <property type="entry name" value="RapA_C"/>
</dbReference>
<dbReference type="GO" id="GO:0005524">
    <property type="term" value="F:ATP binding"/>
    <property type="evidence" value="ECO:0007669"/>
    <property type="project" value="UniProtKB-UniRule"/>
</dbReference>
<dbReference type="AlphaFoldDB" id="A0A2S6EX47"/>
<dbReference type="Pfam" id="PF18337">
    <property type="entry name" value="Tudor_RapA"/>
    <property type="match status" value="1"/>
</dbReference>
<comment type="function">
    <text evidence="1">Transcription regulator that activates transcription by stimulating RNA polymerase (RNAP) recycling in case of stress conditions such as supercoiled DNA or high salt concentrations. Probably acts by releasing the RNAP, when it is trapped or immobilized on tightly supercoiled DNA. Does not activate transcription on linear DNA. Probably not involved in DNA repair.</text>
</comment>
<feature type="short sequence motif" description="DEAH box" evidence="1">
    <location>
        <begin position="294"/>
        <end position="297"/>
    </location>
</feature>
<protein>
    <recommendedName>
        <fullName evidence="1">RNA polymerase-associated protein RapA</fullName>
        <ecNumber evidence="1">3.6.4.-</ecNumber>
    </recommendedName>
    <alternativeName>
        <fullName evidence="1">ATP-dependent helicase HepA</fullName>
    </alternativeName>
</protein>
<name>A0A2S6EX47_LEGPN</name>
<dbReference type="InterPro" id="IPR014001">
    <property type="entry name" value="Helicase_ATP-bd"/>
</dbReference>
<dbReference type="Gene3D" id="2.30.30.930">
    <property type="match status" value="1"/>
</dbReference>
<dbReference type="SMART" id="SM00487">
    <property type="entry name" value="DEXDc"/>
    <property type="match status" value="1"/>
</dbReference>
<dbReference type="SMART" id="SM00490">
    <property type="entry name" value="HELICc"/>
    <property type="match status" value="1"/>
</dbReference>
<dbReference type="InterPro" id="IPR040766">
    <property type="entry name" value="Tudor_2_RapA"/>
</dbReference>
<dbReference type="OrthoDB" id="9814088at2"/>
<evidence type="ECO:0000313" key="2">
    <source>
        <dbReference type="EMBL" id="PPK29730.1"/>
    </source>
</evidence>
<dbReference type="Pfam" id="PF12137">
    <property type="entry name" value="RapA_C"/>
    <property type="match status" value="1"/>
</dbReference>
<dbReference type="PROSITE" id="PS51192">
    <property type="entry name" value="HELICASE_ATP_BIND_1"/>
    <property type="match status" value="1"/>
</dbReference>
<dbReference type="Gene3D" id="3.40.50.300">
    <property type="entry name" value="P-loop containing nucleotide triphosphate hydrolases"/>
    <property type="match status" value="1"/>
</dbReference>
<keyword evidence="1" id="KW-0347">Helicase</keyword>
<keyword evidence="1" id="KW-0805">Transcription regulation</keyword>
<dbReference type="Pfam" id="PF18339">
    <property type="entry name" value="Tudor_1_RapA"/>
    <property type="match status" value="1"/>
</dbReference>
<dbReference type="Gene3D" id="6.10.140.1500">
    <property type="match status" value="1"/>
</dbReference>
<dbReference type="InterPro" id="IPR040765">
    <property type="entry name" value="Tudor_1_RapA"/>
</dbReference>
<dbReference type="RefSeq" id="WP_027227329.1">
    <property type="nucleotide sequence ID" value="NZ_CP017601.1"/>
</dbReference>
<dbReference type="InterPro" id="IPR000330">
    <property type="entry name" value="SNF2_N"/>
</dbReference>
<evidence type="ECO:0000256" key="1">
    <source>
        <dbReference type="HAMAP-Rule" id="MF_01821"/>
    </source>
</evidence>
<dbReference type="InterPro" id="IPR049730">
    <property type="entry name" value="SNF2/RAD54-like_C"/>
</dbReference>
<dbReference type="NCBIfam" id="NF003426">
    <property type="entry name" value="PRK04914.1"/>
    <property type="match status" value="1"/>
</dbReference>
<sequence>MTFCIGQRWISNTESQLGLGIITEVDGRQVSISFPAAGEDRIYAIDNAPLSRIVYKTGEEILTNDQQKIKITSVQEQDGVLLYTGNDDLGNVTQVSELALNCFIKLNSPQQRLFSGLLDKLNAFKLRIKTLEHLGRLQQSKARGLLGSRTSHLIHQIYIAYEVAQRFAPRVMLADEVGLGKTIEAGMILHYQLHTGRASRVLIIVPNSLIHQWFVEMLRRFNLHFSIIGPNQYDAMPSALDELEDNDNPIEPALEDGNLFEDEQLVLTSLDFLLENETARQQALAAQWDLLVVDEAHHLYWSEDSQSPEYTFIEKLSARSTGLLLLTATPEQVGMKSHFARLRLLDPARFYDFSAFVNEEKQYHEINKIVQDLMDYKEKNGVDELNPQLHSHLKQLLGKEAPAGINATIKELLDRFGTGRVLFRNTRAAIKGFPERRIHPVALTCPALYSEIIRESNLIHLYPETLLNNDSWIDHDPRVQWLVNKINELRPEKILVICAKAKTAISLEQYLKLKTGIRSTLFHEGLTIIERDRAAAYFAEQENGAQVLVCSEIGSEGRNFQFSHHLVLFDLPLNPDLLEQRIGRLDRIGQNHPIEIHVPYLTGTAQEKLFRWYHEGINILQQSCSVGFSIFETFENRLTPVLSNPMQETNEHSLEKLIADTQLHTHHIKEALNAGRDRLLELNSCNYAIGKELIEAIEAEENCLELENYMSQVYQEYGIDQEYHSENAEILRPGNHMKTAHFPGLKEDGMTVTYSRPKALVREDMEFLSWEHPMVYDTMEMILESELGNATVTTISIKSIKPGTLFLETFYTINSSAPKYLQLDRFIPSLPIRILMDTTGKNLSSILSYEQLNNLCQPLKRHLGYPVIKQVREEIESILQQTNKIAEDQMKLFIEEAKSMMELTTSQEVNRLESLQKINPAIRDEEIEFFKRKISESNYFINSSTLKLQAIRVVINVS</sequence>
<dbReference type="GO" id="GO:0016817">
    <property type="term" value="F:hydrolase activity, acting on acid anhydrides"/>
    <property type="evidence" value="ECO:0007669"/>
    <property type="project" value="InterPro"/>
</dbReference>